<dbReference type="InterPro" id="IPR001173">
    <property type="entry name" value="Glyco_trans_2-like"/>
</dbReference>
<protein>
    <submittedName>
        <fullName evidence="4">Putative glycosyl transferase</fullName>
    </submittedName>
</protein>
<keyword evidence="4" id="KW-0808">Transferase</keyword>
<dbReference type="AlphaFoldDB" id="A0A1B9F3Z9"/>
<accession>A0A1B9F3Z9</accession>
<reference evidence="4 5" key="1">
    <citation type="submission" date="2016-06" db="EMBL/GenBank/DDBJ databases">
        <title>Respiratory ammonification of nitrate coupled to the oxidation of elemental sulfur in deep-sea autotrophic thermophilic bacteria.</title>
        <authorList>
            <person name="Slobodkina G.B."/>
            <person name="Mardanov A.V."/>
            <person name="Ravin N.V."/>
            <person name="Frolova A.A."/>
            <person name="Viryasiv M.B."/>
            <person name="Chernyh N.A."/>
            <person name="Bonch-Osmolovskaya E.A."/>
            <person name="Slobodkin A.I."/>
        </authorList>
    </citation>
    <scope>NUCLEOTIDE SEQUENCE [LARGE SCALE GENOMIC DNA]</scope>
    <source>
        <strain evidence="4 5">S69</strain>
    </source>
</reference>
<evidence type="ECO:0000256" key="1">
    <source>
        <dbReference type="ARBA" id="ARBA00038494"/>
    </source>
</evidence>
<dbReference type="GO" id="GO:0016740">
    <property type="term" value="F:transferase activity"/>
    <property type="evidence" value="ECO:0007669"/>
    <property type="project" value="UniProtKB-KW"/>
</dbReference>
<organism evidence="4 5">
    <name type="scientific">Dissulfuribacter thermophilus</name>
    <dbReference type="NCBI Taxonomy" id="1156395"/>
    <lineage>
        <taxon>Bacteria</taxon>
        <taxon>Pseudomonadati</taxon>
        <taxon>Thermodesulfobacteriota</taxon>
        <taxon>Dissulfuribacteria</taxon>
        <taxon>Dissulfuribacterales</taxon>
        <taxon>Dissulfuribacteraceae</taxon>
        <taxon>Dissulfuribacter</taxon>
    </lineage>
</organism>
<evidence type="ECO:0000313" key="5">
    <source>
        <dbReference type="Proteomes" id="UP000093080"/>
    </source>
</evidence>
<dbReference type="Pfam" id="PF00535">
    <property type="entry name" value="Glycos_transf_2"/>
    <property type="match status" value="1"/>
</dbReference>
<evidence type="ECO:0000259" key="3">
    <source>
        <dbReference type="Pfam" id="PF00535"/>
    </source>
</evidence>
<dbReference type="STRING" id="1156395.DBT_1973"/>
<keyword evidence="5" id="KW-1185">Reference proteome</keyword>
<gene>
    <name evidence="4" type="ORF">DBT_1973</name>
</gene>
<sequence>MESFLVVIYWIIASLIVYTWFIFPLGLFCLSKIVRFFQPRNYIMRETCHNSVLELPSVSVIVAAYNEEKVIARRIENLLEQNYPSGKIEIIIASDGSSDKTVEIAQRYKKKGIKLLAFKENRGKASVHNDSVEVVKGEILLFTDAETIFEKDFIKNGIKWFKSNRYGCGAGEFTFYYKDEIGRSENIYWIIEKKMRYWESCLGILPFASGGCFFIRHELYEKIPSHSDIDNILTLSTVAKGYKIFYAQDAKAYDFAIQGPKNHFRKRLRTTLRSMGDMFSYLPVLIKKKKWITIWVLFSHRIFRWFTGFFMGLLLLINLILIKFGMLYSVLFCLQFLFYFFVILGYYGETKNKQLFVYKIGKIVYSFLLANLASSCAIIKLLTGKRIFAWKNY</sequence>
<evidence type="ECO:0000313" key="4">
    <source>
        <dbReference type="EMBL" id="OCC14658.1"/>
    </source>
</evidence>
<keyword evidence="2" id="KW-0472">Membrane</keyword>
<dbReference type="OrthoDB" id="9802632at2"/>
<feature type="transmembrane region" description="Helical" evidence="2">
    <location>
        <begin position="6"/>
        <end position="30"/>
    </location>
</feature>
<feature type="transmembrane region" description="Helical" evidence="2">
    <location>
        <begin position="363"/>
        <end position="383"/>
    </location>
</feature>
<dbReference type="InterPro" id="IPR029044">
    <property type="entry name" value="Nucleotide-diphossugar_trans"/>
</dbReference>
<evidence type="ECO:0000256" key="2">
    <source>
        <dbReference type="SAM" id="Phobius"/>
    </source>
</evidence>
<dbReference type="EMBL" id="MAGO01000010">
    <property type="protein sequence ID" value="OCC14658.1"/>
    <property type="molecule type" value="Genomic_DNA"/>
</dbReference>
<keyword evidence="2" id="KW-0812">Transmembrane</keyword>
<dbReference type="SUPFAM" id="SSF53448">
    <property type="entry name" value="Nucleotide-diphospho-sugar transferases"/>
    <property type="match status" value="1"/>
</dbReference>
<dbReference type="PANTHER" id="PTHR43630:SF2">
    <property type="entry name" value="GLYCOSYLTRANSFERASE"/>
    <property type="match status" value="1"/>
</dbReference>
<feature type="domain" description="Glycosyltransferase 2-like" evidence="3">
    <location>
        <begin position="59"/>
        <end position="223"/>
    </location>
</feature>
<dbReference type="Gene3D" id="3.90.550.10">
    <property type="entry name" value="Spore Coat Polysaccharide Biosynthesis Protein SpsA, Chain A"/>
    <property type="match status" value="1"/>
</dbReference>
<proteinExistence type="inferred from homology"/>
<keyword evidence="2" id="KW-1133">Transmembrane helix</keyword>
<name>A0A1B9F3Z9_9BACT</name>
<comment type="caution">
    <text evidence="4">The sequence shown here is derived from an EMBL/GenBank/DDBJ whole genome shotgun (WGS) entry which is preliminary data.</text>
</comment>
<dbReference type="PATRIC" id="fig|1156395.6.peg.1987"/>
<feature type="transmembrane region" description="Helical" evidence="2">
    <location>
        <begin position="302"/>
        <end position="321"/>
    </location>
</feature>
<dbReference type="RefSeq" id="WP_067619630.1">
    <property type="nucleotide sequence ID" value="NZ_MAGO01000010.1"/>
</dbReference>
<dbReference type="PANTHER" id="PTHR43630">
    <property type="entry name" value="POLY-BETA-1,6-N-ACETYL-D-GLUCOSAMINE SYNTHASE"/>
    <property type="match status" value="1"/>
</dbReference>
<dbReference type="Proteomes" id="UP000093080">
    <property type="component" value="Unassembled WGS sequence"/>
</dbReference>
<feature type="transmembrane region" description="Helical" evidence="2">
    <location>
        <begin position="328"/>
        <end position="348"/>
    </location>
</feature>
<comment type="similarity">
    <text evidence="1">Belongs to the glycosyltransferase 2 family. WaaE/KdtX subfamily.</text>
</comment>